<dbReference type="EMBL" id="JXTI01000099">
    <property type="protein sequence ID" value="KWX12808.1"/>
    <property type="molecule type" value="Genomic_DNA"/>
</dbReference>
<organism evidence="2 3">
    <name type="scientific">Giardia duodenalis assemblage B</name>
    <dbReference type="NCBI Taxonomy" id="1394984"/>
    <lineage>
        <taxon>Eukaryota</taxon>
        <taxon>Metamonada</taxon>
        <taxon>Diplomonadida</taxon>
        <taxon>Hexamitidae</taxon>
        <taxon>Giardiinae</taxon>
        <taxon>Giardia</taxon>
    </lineage>
</organism>
<evidence type="ECO:0000313" key="2">
    <source>
        <dbReference type="EMBL" id="KWX12808.1"/>
    </source>
</evidence>
<sequence length="461" mass="51388">MRPRTGVVSAKREPLRPADSKHQYIQVSSLPLNTPVIHCARPFSADVRRERSPLALHTYQRGTPSHSRQTLNVPTPTASAKPDLPYFIDPCIEQYTNLDLTELSSPLPPKTPSTTEETKRSIRYIMHPHFKGARSAHSTNESHGPITGDSAVFNEISLERARINPIIITGTFPFDEDLTVSQSMPTRILSAPVVTAPSPYKNLATARSIPTITFPKKENNIQLNAFLDLPLLTVETSISKTPKRKIYPEQERLNLKLSYTPDILYKEPINEVAQRQRAQLKKIILGTVDDISIRNPESPHRDQLSTSSINSPQEQSVIKEQRGRIPSRFMNDREKYRSGYSSQLSHRSFTAATDIYSSESLALEASAESPVAKSHIDIEDDIKIFTTRASPFNAELSGRALGLGHASISCDSSSDTRPGASVRTHYLSVTSLSQVNSSDKVQKEKPSMLELLDNRVYPQKV</sequence>
<protein>
    <submittedName>
        <fullName evidence="2">Uncharacterized protein</fullName>
    </submittedName>
</protein>
<proteinExistence type="predicted"/>
<dbReference type="Proteomes" id="UP000070089">
    <property type="component" value="Unassembled WGS sequence"/>
</dbReference>
<feature type="region of interest" description="Disordered" evidence="1">
    <location>
        <begin position="294"/>
        <end position="321"/>
    </location>
</feature>
<reference evidence="2 3" key="1">
    <citation type="journal article" date="2015" name="Mol. Biochem. Parasitol.">
        <title>Identification of polymorphic genes for use in assemblage B genotyping assays through comparative genomics of multiple assemblage B Giardia duodenalis isolates.</title>
        <authorList>
            <person name="Wielinga C."/>
            <person name="Thompson R.C."/>
            <person name="Monis P."/>
            <person name="Ryan U."/>
        </authorList>
    </citation>
    <scope>NUCLEOTIDE SEQUENCE [LARGE SCALE GENOMIC DNA]</scope>
    <source>
        <strain evidence="2 3">BAH15c1</strain>
    </source>
</reference>
<comment type="caution">
    <text evidence="2">The sequence shown here is derived from an EMBL/GenBank/DDBJ whole genome shotgun (WGS) entry which is preliminary data.</text>
</comment>
<gene>
    <name evidence="2" type="ORF">QR46_3229</name>
</gene>
<evidence type="ECO:0000256" key="1">
    <source>
        <dbReference type="SAM" id="MobiDB-lite"/>
    </source>
</evidence>
<dbReference type="VEuPathDB" id="GiardiaDB:QR46_3229"/>
<dbReference type="OrthoDB" id="10256933at2759"/>
<name>A0A132NS30_GIAIN</name>
<accession>A0A132NS30</accession>
<feature type="compositionally biased region" description="Polar residues" evidence="1">
    <location>
        <begin position="304"/>
        <end position="316"/>
    </location>
</feature>
<dbReference type="AlphaFoldDB" id="A0A132NS30"/>
<evidence type="ECO:0000313" key="3">
    <source>
        <dbReference type="Proteomes" id="UP000070089"/>
    </source>
</evidence>